<feature type="region of interest" description="Disordered" evidence="1">
    <location>
        <begin position="1"/>
        <end position="66"/>
    </location>
</feature>
<evidence type="ECO:0000313" key="2">
    <source>
        <dbReference type="EMBL" id="SPH17216.1"/>
    </source>
</evidence>
<dbReference type="Proteomes" id="UP000244924">
    <property type="component" value="Unassembled WGS sequence"/>
</dbReference>
<dbReference type="AlphaFoldDB" id="A0A2R8B3M2"/>
<reference evidence="2 3" key="1">
    <citation type="submission" date="2018-03" db="EMBL/GenBank/DDBJ databases">
        <authorList>
            <person name="Keele B.F."/>
        </authorList>
    </citation>
    <scope>NUCLEOTIDE SEQUENCE [LARGE SCALE GENOMIC DNA]</scope>
    <source>
        <strain evidence="2 3">CECT 8626</strain>
    </source>
</reference>
<protein>
    <submittedName>
        <fullName evidence="2">Uncharacterized protein</fullName>
    </submittedName>
</protein>
<dbReference type="RefSeq" id="WP_108851683.1">
    <property type="nucleotide sequence ID" value="NZ_OMOQ01000001.1"/>
</dbReference>
<evidence type="ECO:0000313" key="3">
    <source>
        <dbReference type="Proteomes" id="UP000244924"/>
    </source>
</evidence>
<keyword evidence="3" id="KW-1185">Reference proteome</keyword>
<dbReference type="EMBL" id="OMOQ01000001">
    <property type="protein sequence ID" value="SPH17216.1"/>
    <property type="molecule type" value="Genomic_DNA"/>
</dbReference>
<evidence type="ECO:0000256" key="1">
    <source>
        <dbReference type="SAM" id="MobiDB-lite"/>
    </source>
</evidence>
<organism evidence="2 3">
    <name type="scientific">Albidovulum aquaemixtae</name>
    <dbReference type="NCBI Taxonomy" id="1542388"/>
    <lineage>
        <taxon>Bacteria</taxon>
        <taxon>Pseudomonadati</taxon>
        <taxon>Pseudomonadota</taxon>
        <taxon>Alphaproteobacteria</taxon>
        <taxon>Rhodobacterales</taxon>
        <taxon>Paracoccaceae</taxon>
        <taxon>Albidovulum</taxon>
    </lineage>
</organism>
<sequence>MTVANGKSTQIQPTADRGGSLHAGPRIGPSEPEEMPLAERGAAPAGKVFSDTKGSLIPGRMLPPVN</sequence>
<proteinExistence type="predicted"/>
<name>A0A2R8B3M2_9RHOB</name>
<accession>A0A2R8B3M2</accession>
<gene>
    <name evidence="2" type="ORF">DEA8626_00732</name>
</gene>
<feature type="compositionally biased region" description="Polar residues" evidence="1">
    <location>
        <begin position="1"/>
        <end position="13"/>
    </location>
</feature>